<proteinExistence type="predicted"/>
<evidence type="ECO:0000313" key="3">
    <source>
        <dbReference type="Proteomes" id="UP001599756"/>
    </source>
</evidence>
<evidence type="ECO:0000313" key="2">
    <source>
        <dbReference type="EMBL" id="MFE1754922.1"/>
    </source>
</evidence>
<accession>A0ABW6HE57</accession>
<dbReference type="InterPro" id="IPR016024">
    <property type="entry name" value="ARM-type_fold"/>
</dbReference>
<protein>
    <recommendedName>
        <fullName evidence="4">LigA protein</fullName>
    </recommendedName>
</protein>
<feature type="region of interest" description="Disordered" evidence="1">
    <location>
        <begin position="1"/>
        <end position="65"/>
    </location>
</feature>
<dbReference type="SUPFAM" id="SSF48371">
    <property type="entry name" value="ARM repeat"/>
    <property type="match status" value="1"/>
</dbReference>
<feature type="compositionally biased region" description="Basic and acidic residues" evidence="1">
    <location>
        <begin position="53"/>
        <end position="65"/>
    </location>
</feature>
<feature type="compositionally biased region" description="Low complexity" evidence="1">
    <location>
        <begin position="1"/>
        <end position="49"/>
    </location>
</feature>
<keyword evidence="3" id="KW-1185">Reference proteome</keyword>
<gene>
    <name evidence="2" type="ORF">ACFW88_31010</name>
</gene>
<dbReference type="RefSeq" id="WP_381801823.1">
    <property type="nucleotide sequence ID" value="NZ_JBHYTS010000071.1"/>
</dbReference>
<evidence type="ECO:0008006" key="4">
    <source>
        <dbReference type="Google" id="ProtNLM"/>
    </source>
</evidence>
<dbReference type="EMBL" id="JBHYTS010000071">
    <property type="protein sequence ID" value="MFE1754922.1"/>
    <property type="molecule type" value="Genomic_DNA"/>
</dbReference>
<organism evidence="2 3">
    <name type="scientific">Streptomyces anandii</name>
    <dbReference type="NCBI Taxonomy" id="285454"/>
    <lineage>
        <taxon>Bacteria</taxon>
        <taxon>Bacillati</taxon>
        <taxon>Actinomycetota</taxon>
        <taxon>Actinomycetes</taxon>
        <taxon>Kitasatosporales</taxon>
        <taxon>Streptomycetaceae</taxon>
        <taxon>Streptomyces</taxon>
    </lineage>
</organism>
<comment type="caution">
    <text evidence="2">The sequence shown here is derived from an EMBL/GenBank/DDBJ whole genome shotgun (WGS) entry which is preliminary data.</text>
</comment>
<name>A0ABW6HE57_9ACTN</name>
<dbReference type="Proteomes" id="UP001599756">
    <property type="component" value="Unassembled WGS sequence"/>
</dbReference>
<sequence length="740" mass="77975">MTAPAAEEAPEGVRPAGAGAPAAPADRTAPGTPGAPDAGGSADGSADEGAGPEEERTEERTQEARAAQRELFAHTPGFILGDTAAFGGSLVGGAQHGVSGGQVGGDVYMGGRTEHHYHGPAGATPDATGEIPRGRLDALAAVFTDGPAFAGALRRLREERVLILSGAHATGRSAAALMLLHRLGLSAVHALDPETTPGALAGRLTRPGGHVLRDLPLSRNRPLRDTHLYAAREQLEKSDGYLVVTVENSPHLPGIAPCVWEPPSAEDVVRAHLSRHGTAAAEVERLLALEPVAGFLAADRQPAEAAAFAEALAAHDGSAEALARLADFGQAAVEKRCRDWLGDPDTGLRDKAFLISLAVFDQAPYVLAAELADQLYVHFQRLQHPEQPPEIPVFGPPAADRLAFARADGELRGEATEWGPVTQFTAGFREERTPRVLLTEVWTRHPSARPALVAWIGQLARDGRPLVRTRAAAATAQLAAADLPSTMALLVDRWATSRAIGPRVTAANTLTLALLLDAPVVLRLLTQWCSDGHVGRRWTAIRAFGLLAPLRPDLAGAALGALAGRARADAGNKAERDSLTESAALLLSGGPGRRRGEVLAEFVRLLYLDTPAVRDLALAAFVRACDNAEDGALVGWYAESGMYEADAARDLATLWRTALGDRAHTRAALDALRTWVHVGGRRADAAHALELLLPALVVTADDRKRLDHELRTLRAEDGGPRPPLAGHLLTVLHPAASTAH</sequence>
<reference evidence="2 3" key="1">
    <citation type="submission" date="2024-09" db="EMBL/GenBank/DDBJ databases">
        <title>The Natural Products Discovery Center: Release of the First 8490 Sequenced Strains for Exploring Actinobacteria Biosynthetic Diversity.</title>
        <authorList>
            <person name="Kalkreuter E."/>
            <person name="Kautsar S.A."/>
            <person name="Yang D."/>
            <person name="Bader C.D."/>
            <person name="Teijaro C.N."/>
            <person name="Fluegel L."/>
            <person name="Davis C.M."/>
            <person name="Simpson J.R."/>
            <person name="Lauterbach L."/>
            <person name="Steele A.D."/>
            <person name="Gui C."/>
            <person name="Meng S."/>
            <person name="Li G."/>
            <person name="Viehrig K."/>
            <person name="Ye F."/>
            <person name="Su P."/>
            <person name="Kiefer A.F."/>
            <person name="Nichols A."/>
            <person name="Cepeda A.J."/>
            <person name="Yan W."/>
            <person name="Fan B."/>
            <person name="Jiang Y."/>
            <person name="Adhikari A."/>
            <person name="Zheng C.-J."/>
            <person name="Schuster L."/>
            <person name="Cowan T.M."/>
            <person name="Smanski M.J."/>
            <person name="Chevrette M.G."/>
            <person name="De Carvalho L.P.S."/>
            <person name="Shen B."/>
        </authorList>
    </citation>
    <scope>NUCLEOTIDE SEQUENCE [LARGE SCALE GENOMIC DNA]</scope>
    <source>
        <strain evidence="2 3">NPDC059500</strain>
    </source>
</reference>
<evidence type="ECO:0000256" key="1">
    <source>
        <dbReference type="SAM" id="MobiDB-lite"/>
    </source>
</evidence>